<dbReference type="RefSeq" id="WP_002814941.1">
    <property type="nucleotide sequence ID" value="NZ_GG693383.1"/>
</dbReference>
<accession>C2KJD6</accession>
<dbReference type="EMBL" id="ACKV01000035">
    <property type="protein sequence ID" value="EEJ42673.1"/>
    <property type="molecule type" value="Genomic_DNA"/>
</dbReference>
<reference evidence="1 2" key="1">
    <citation type="submission" date="2009-04" db="EMBL/GenBank/DDBJ databases">
        <authorList>
            <person name="Qin X."/>
            <person name="Bachman B."/>
            <person name="Battles P."/>
            <person name="Bell A."/>
            <person name="Bess C."/>
            <person name="Bickham C."/>
            <person name="Chaboub L."/>
            <person name="Chen D."/>
            <person name="Coyle M."/>
            <person name="Deiros D.R."/>
            <person name="Dinh H."/>
            <person name="Forbes L."/>
            <person name="Fowler G."/>
            <person name="Francisco L."/>
            <person name="Fu Q."/>
            <person name="Gubbala S."/>
            <person name="Hale W."/>
            <person name="Han Y."/>
            <person name="Hemphill L."/>
            <person name="Highlander S.K."/>
            <person name="Hirani K."/>
            <person name="Hogues M."/>
            <person name="Jackson L."/>
            <person name="Jakkamsetti A."/>
            <person name="Javaid M."/>
            <person name="Jiang H."/>
            <person name="Korchina V."/>
            <person name="Kovar C."/>
            <person name="Lara F."/>
            <person name="Lee S."/>
            <person name="Mata R."/>
            <person name="Mathew T."/>
            <person name="Moen C."/>
            <person name="Morales K."/>
            <person name="Munidasa M."/>
            <person name="Nazareth L."/>
            <person name="Ngo R."/>
            <person name="Nguyen L."/>
            <person name="Okwuonu G."/>
            <person name="Ongeri F."/>
            <person name="Patil S."/>
            <person name="Petrosino J."/>
            <person name="Pham C."/>
            <person name="Pham P."/>
            <person name="Pu L.-L."/>
            <person name="Puazo M."/>
            <person name="Raj R."/>
            <person name="Reid J."/>
            <person name="Rouhana J."/>
            <person name="Saada N."/>
            <person name="Shang Y."/>
            <person name="Simmons D."/>
            <person name="Thornton R."/>
            <person name="Warren J."/>
            <person name="Weissenberger G."/>
            <person name="Zhang J."/>
            <person name="Zhang L."/>
            <person name="Zhou C."/>
            <person name="Zhu D."/>
            <person name="Muzny D."/>
            <person name="Worley K."/>
            <person name="Gibbs R."/>
        </authorList>
    </citation>
    <scope>NUCLEOTIDE SEQUENCE [LARGE SCALE GENOMIC DNA]</scope>
    <source>
        <strain evidence="1 2">ATCC 19254</strain>
    </source>
</reference>
<organism evidence="1 2">
    <name type="scientific">Leuconostoc mesenteroides subsp. cremoris ATCC 19254</name>
    <dbReference type="NCBI Taxonomy" id="586220"/>
    <lineage>
        <taxon>Bacteria</taxon>
        <taxon>Bacillati</taxon>
        <taxon>Bacillota</taxon>
        <taxon>Bacilli</taxon>
        <taxon>Lactobacillales</taxon>
        <taxon>Lactobacillaceae</taxon>
        <taxon>Leuconostoc</taxon>
    </lineage>
</organism>
<name>C2KJD6_LEUMC</name>
<evidence type="ECO:0000313" key="2">
    <source>
        <dbReference type="Proteomes" id="UP000004283"/>
    </source>
</evidence>
<protein>
    <submittedName>
        <fullName evidence="1">Uncharacterized protein</fullName>
    </submittedName>
</protein>
<gene>
    <name evidence="1" type="ORF">HMPREF0555_0752</name>
</gene>
<proteinExistence type="predicted"/>
<dbReference type="Proteomes" id="UP000004283">
    <property type="component" value="Unassembled WGS sequence"/>
</dbReference>
<dbReference type="HOGENOM" id="CLU_2343324_0_0_9"/>
<comment type="caution">
    <text evidence="1">The sequence shown here is derived from an EMBL/GenBank/DDBJ whole genome shotgun (WGS) entry which is preliminary data.</text>
</comment>
<evidence type="ECO:0000313" key="1">
    <source>
        <dbReference type="EMBL" id="EEJ42673.1"/>
    </source>
</evidence>
<sequence length="97" mass="11700">MNKIELTYKRNSTNKFDFKAIQNGNLIYGKTYSPKEDENQVIMGEILVQTAQEWADKEIERNPEFKWHSFEEFKEWIGNAQLRKEASKRYDDLMFKE</sequence>
<dbReference type="AlphaFoldDB" id="C2KJD6"/>